<dbReference type="PROSITE" id="PS00108">
    <property type="entry name" value="PROTEIN_KINASE_ST"/>
    <property type="match status" value="1"/>
</dbReference>
<dbReference type="InterPro" id="IPR000719">
    <property type="entry name" value="Prot_kinase_dom"/>
</dbReference>
<evidence type="ECO:0000313" key="7">
    <source>
        <dbReference type="Proteomes" id="UP000694853"/>
    </source>
</evidence>
<keyword evidence="4" id="KW-1133">Transmembrane helix</keyword>
<keyword evidence="3" id="KW-0067">ATP-binding</keyword>
<proteinExistence type="predicted"/>
<dbReference type="SMART" id="SM00220">
    <property type="entry name" value="S_TKc"/>
    <property type="match status" value="1"/>
</dbReference>
<dbReference type="GeneID" id="113854740"/>
<feature type="chain" id="PRO_5034859158" evidence="5">
    <location>
        <begin position="20"/>
        <end position="433"/>
    </location>
</feature>
<dbReference type="InterPro" id="IPR001245">
    <property type="entry name" value="Ser-Thr/Tyr_kinase_cat_dom"/>
</dbReference>
<organism evidence="7 8">
    <name type="scientific">Abrus precatorius</name>
    <name type="common">Indian licorice</name>
    <name type="synonym">Glycine abrus</name>
    <dbReference type="NCBI Taxonomy" id="3816"/>
    <lineage>
        <taxon>Eukaryota</taxon>
        <taxon>Viridiplantae</taxon>
        <taxon>Streptophyta</taxon>
        <taxon>Embryophyta</taxon>
        <taxon>Tracheophyta</taxon>
        <taxon>Spermatophyta</taxon>
        <taxon>Magnoliopsida</taxon>
        <taxon>eudicotyledons</taxon>
        <taxon>Gunneridae</taxon>
        <taxon>Pentapetalae</taxon>
        <taxon>rosids</taxon>
        <taxon>fabids</taxon>
        <taxon>Fabales</taxon>
        <taxon>Fabaceae</taxon>
        <taxon>Papilionoideae</taxon>
        <taxon>50 kb inversion clade</taxon>
        <taxon>NPAAA clade</taxon>
        <taxon>indigoferoid/millettioid clade</taxon>
        <taxon>Abreae</taxon>
        <taxon>Abrus</taxon>
    </lineage>
</organism>
<evidence type="ECO:0000259" key="6">
    <source>
        <dbReference type="PROSITE" id="PS50011"/>
    </source>
</evidence>
<keyword evidence="7" id="KW-1185">Reference proteome</keyword>
<keyword evidence="1" id="KW-0723">Serine/threonine-protein kinase</keyword>
<dbReference type="AlphaFoldDB" id="A0A8B8KFH2"/>
<sequence length="433" mass="48260">MNLLLLLFLPIWLLSISLSSPILHAASSPISVSQSSANAQAESPGIQEVRVVRHQNLNKRILIALIACSALLGGVFLSLSYVWFRRHRNLRCSSRKGQERIETAKGETLSSVNAKLSYSRMADKKSSVAIFDFQLLVAATNSFATSNIMGESGSRTVYRARFDEHFQAAVKKADSDADREFENEVSWLSKMRHQNIIKLLGYCIHGESRFLVYELMENGSLETQLHGPNRGSSLTWHLRLRIAIDVARALEYLHEHSNPPVVHRDLKSSNVLLDSDFNAKLSDFGLAMVSGVQHKNLKMSGTLGYVAPEYISHGKLTDKSDVYAFGVVLLELLTGRKPMENMSSHQYQSLVSWAMPQLTDRSKLPSILDPVIRDTMDLKHLYQVAAVAVLCVQAEPSYRPLITDVLHSLIPLVPVELGGSLRVTEPIRSENSQ</sequence>
<evidence type="ECO:0000256" key="2">
    <source>
        <dbReference type="ARBA" id="ARBA00022741"/>
    </source>
</evidence>
<dbReference type="InterPro" id="IPR011009">
    <property type="entry name" value="Kinase-like_dom_sf"/>
</dbReference>
<dbReference type="KEGG" id="aprc:113854740"/>
<keyword evidence="5" id="KW-0732">Signal</keyword>
<keyword evidence="1" id="KW-0418">Kinase</keyword>
<feature type="domain" description="Protein kinase" evidence="6">
    <location>
        <begin position="143"/>
        <end position="410"/>
    </location>
</feature>
<dbReference type="InterPro" id="IPR008271">
    <property type="entry name" value="Ser/Thr_kinase_AS"/>
</dbReference>
<gene>
    <name evidence="8" type="primary">LOC113854740</name>
</gene>
<dbReference type="FunFam" id="1.10.510.10:FF:000223">
    <property type="entry name" value="probable receptor-like protein kinase At1g80640"/>
    <property type="match status" value="1"/>
</dbReference>
<dbReference type="PANTHER" id="PTHR47989:SF27">
    <property type="entry name" value="PROTEIN KINASE DOMAIN-CONTAINING PROTEIN"/>
    <property type="match status" value="1"/>
</dbReference>
<dbReference type="PROSITE" id="PS50011">
    <property type="entry name" value="PROTEIN_KINASE_DOM"/>
    <property type="match status" value="1"/>
</dbReference>
<reference evidence="7" key="1">
    <citation type="journal article" date="2019" name="Toxins">
        <title>Detection of Abrin-Like and Prepropulchellin-Like Toxin Genes and Transcripts Using Whole Genome Sequencing and Full-Length Transcript Sequencing of Abrus precatorius.</title>
        <authorList>
            <person name="Hovde B.T."/>
            <person name="Daligault H.E."/>
            <person name="Hanschen E.R."/>
            <person name="Kunde Y.A."/>
            <person name="Johnson M.B."/>
            <person name="Starkenburg S.R."/>
            <person name="Johnson S.L."/>
        </authorList>
    </citation>
    <scope>NUCLEOTIDE SEQUENCE [LARGE SCALE GENOMIC DNA]</scope>
</reference>
<evidence type="ECO:0000256" key="5">
    <source>
        <dbReference type="SAM" id="SignalP"/>
    </source>
</evidence>
<dbReference type="CDD" id="cd14066">
    <property type="entry name" value="STKc_IRAK"/>
    <property type="match status" value="1"/>
</dbReference>
<keyword evidence="4" id="KW-0812">Transmembrane</keyword>
<dbReference type="GO" id="GO:0004674">
    <property type="term" value="F:protein serine/threonine kinase activity"/>
    <property type="evidence" value="ECO:0007669"/>
    <property type="project" value="UniProtKB-KW"/>
</dbReference>
<reference evidence="8" key="2">
    <citation type="submission" date="2025-08" db="UniProtKB">
        <authorList>
            <consortium name="RefSeq"/>
        </authorList>
    </citation>
    <scope>IDENTIFICATION</scope>
    <source>
        <tissue evidence="8">Young leaves</tissue>
    </source>
</reference>
<protein>
    <submittedName>
        <fullName evidence="8">Probable receptor-like protein kinase At1g80640 isoform X1</fullName>
    </submittedName>
</protein>
<dbReference type="GO" id="GO:0005524">
    <property type="term" value="F:ATP binding"/>
    <property type="evidence" value="ECO:0007669"/>
    <property type="project" value="UniProtKB-KW"/>
</dbReference>
<name>A0A8B8KFH2_ABRPR</name>
<dbReference type="Gene3D" id="1.10.510.10">
    <property type="entry name" value="Transferase(Phosphotransferase) domain 1"/>
    <property type="match status" value="1"/>
</dbReference>
<feature type="signal peptide" evidence="5">
    <location>
        <begin position="1"/>
        <end position="19"/>
    </location>
</feature>
<evidence type="ECO:0000313" key="8">
    <source>
        <dbReference type="RefSeq" id="XP_027341729.1"/>
    </source>
</evidence>
<feature type="transmembrane region" description="Helical" evidence="4">
    <location>
        <begin position="61"/>
        <end position="84"/>
    </location>
</feature>
<dbReference type="Gene3D" id="3.30.200.20">
    <property type="entry name" value="Phosphorylase Kinase, domain 1"/>
    <property type="match status" value="1"/>
</dbReference>
<evidence type="ECO:0000256" key="1">
    <source>
        <dbReference type="ARBA" id="ARBA00022527"/>
    </source>
</evidence>
<keyword evidence="2" id="KW-0547">Nucleotide-binding</keyword>
<dbReference type="Pfam" id="PF07714">
    <property type="entry name" value="PK_Tyr_Ser-Thr"/>
    <property type="match status" value="1"/>
</dbReference>
<dbReference type="RefSeq" id="XP_027341729.1">
    <property type="nucleotide sequence ID" value="XM_027485928.1"/>
</dbReference>
<dbReference type="OrthoDB" id="4062651at2759"/>
<dbReference type="PANTHER" id="PTHR47989">
    <property type="entry name" value="OS01G0750732 PROTEIN"/>
    <property type="match status" value="1"/>
</dbReference>
<evidence type="ECO:0000256" key="3">
    <source>
        <dbReference type="ARBA" id="ARBA00022840"/>
    </source>
</evidence>
<accession>A0A8B8KFH2</accession>
<keyword evidence="1" id="KW-0808">Transferase</keyword>
<dbReference type="Proteomes" id="UP000694853">
    <property type="component" value="Unplaced"/>
</dbReference>
<evidence type="ECO:0000256" key="4">
    <source>
        <dbReference type="SAM" id="Phobius"/>
    </source>
</evidence>
<keyword evidence="4" id="KW-0472">Membrane</keyword>
<dbReference type="SUPFAM" id="SSF56112">
    <property type="entry name" value="Protein kinase-like (PK-like)"/>
    <property type="match status" value="1"/>
</dbReference>